<dbReference type="EC" id="2.7.13.3" evidence="3"/>
<evidence type="ECO:0000259" key="12">
    <source>
        <dbReference type="PROSITE" id="PS50109"/>
    </source>
</evidence>
<evidence type="ECO:0000256" key="5">
    <source>
        <dbReference type="ARBA" id="ARBA00022679"/>
    </source>
</evidence>
<dbReference type="eggNOG" id="COG2205">
    <property type="taxonomic scope" value="Bacteria"/>
</dbReference>
<dbReference type="HOGENOM" id="CLU_000445_89_18_11"/>
<dbReference type="EMBL" id="CP001966">
    <property type="protein sequence ID" value="ADG76752.1"/>
    <property type="molecule type" value="Genomic_DNA"/>
</dbReference>
<evidence type="ECO:0000256" key="3">
    <source>
        <dbReference type="ARBA" id="ARBA00012438"/>
    </source>
</evidence>
<feature type="domain" description="HAMP" evidence="13">
    <location>
        <begin position="166"/>
        <end position="218"/>
    </location>
</feature>
<dbReference type="GO" id="GO:0000155">
    <property type="term" value="F:phosphorelay sensor kinase activity"/>
    <property type="evidence" value="ECO:0007669"/>
    <property type="project" value="InterPro"/>
</dbReference>
<evidence type="ECO:0000256" key="2">
    <source>
        <dbReference type="ARBA" id="ARBA00004236"/>
    </source>
</evidence>
<evidence type="ECO:0000256" key="6">
    <source>
        <dbReference type="ARBA" id="ARBA00022692"/>
    </source>
</evidence>
<dbReference type="Gene3D" id="1.10.287.130">
    <property type="match status" value="1"/>
</dbReference>
<dbReference type="CDD" id="cd00082">
    <property type="entry name" value="HisKA"/>
    <property type="match status" value="1"/>
</dbReference>
<dbReference type="Pfam" id="PF02518">
    <property type="entry name" value="HATPase_c"/>
    <property type="match status" value="1"/>
</dbReference>
<dbReference type="InterPro" id="IPR003661">
    <property type="entry name" value="HisK_dim/P_dom"/>
</dbReference>
<keyword evidence="6 11" id="KW-0812">Transmembrane</keyword>
<dbReference type="PANTHER" id="PTHR45436:SF5">
    <property type="entry name" value="SENSOR HISTIDINE KINASE TRCS"/>
    <property type="match status" value="1"/>
</dbReference>
<organism evidence="14 15">
    <name type="scientific">Tsukamurella paurometabola (strain ATCC 8368 / DSM 20162 / CCUG 35730 / CIP 100753 / JCM 10117 / KCTC 9821 / NBRC 16120 / NCIMB 702349 / NCTC 13040)</name>
    <name type="common">Corynebacterium paurometabolum</name>
    <dbReference type="NCBI Taxonomy" id="521096"/>
    <lineage>
        <taxon>Bacteria</taxon>
        <taxon>Bacillati</taxon>
        <taxon>Actinomycetota</taxon>
        <taxon>Actinomycetes</taxon>
        <taxon>Mycobacteriales</taxon>
        <taxon>Tsukamurellaceae</taxon>
        <taxon>Tsukamurella</taxon>
    </lineage>
</organism>
<dbReference type="Gene3D" id="3.30.565.10">
    <property type="entry name" value="Histidine kinase-like ATPase, C-terminal domain"/>
    <property type="match status" value="1"/>
</dbReference>
<dbReference type="STRING" id="521096.Tpau_0098"/>
<evidence type="ECO:0000256" key="9">
    <source>
        <dbReference type="ARBA" id="ARBA00023012"/>
    </source>
</evidence>
<evidence type="ECO:0000256" key="7">
    <source>
        <dbReference type="ARBA" id="ARBA00022777"/>
    </source>
</evidence>
<keyword evidence="15" id="KW-1185">Reference proteome</keyword>
<protein>
    <recommendedName>
        <fullName evidence="3">histidine kinase</fullName>
        <ecNumber evidence="3">2.7.13.3</ecNumber>
    </recommendedName>
</protein>
<dbReference type="Pfam" id="PF00512">
    <property type="entry name" value="HisKA"/>
    <property type="match status" value="1"/>
</dbReference>
<reference evidence="15" key="1">
    <citation type="submission" date="2010-03" db="EMBL/GenBank/DDBJ databases">
        <title>The complete chromosome of Tsukamurella paurometabola DSM 20162.</title>
        <authorList>
            <consortium name="US DOE Joint Genome Institute (JGI-PGF)"/>
            <person name="Lucas S."/>
            <person name="Copeland A."/>
            <person name="Lapidus A."/>
            <person name="Glavina del Rio T."/>
            <person name="Dalin E."/>
            <person name="Tice H."/>
            <person name="Bruce D."/>
            <person name="Goodwin L."/>
            <person name="Pitluck S."/>
            <person name="Kyrpides N."/>
            <person name="Mavromatis K."/>
            <person name="Ivanova N."/>
            <person name="Mikhailova N."/>
            <person name="Munk A.C."/>
            <person name="Brettin T."/>
            <person name="Detter J.C."/>
            <person name="Tapia R."/>
            <person name="Han C."/>
            <person name="Larimer F."/>
            <person name="Land M."/>
            <person name="Hauser L."/>
            <person name="Markowitz V."/>
            <person name="Cheng J.-F."/>
            <person name="Hugenholtz P."/>
            <person name="Woyke T."/>
            <person name="Wu D."/>
            <person name="Jando M."/>
            <person name="Brambilla E."/>
            <person name="Klenk H.-P."/>
            <person name="Eisen J.A."/>
        </authorList>
    </citation>
    <scope>NUCLEOTIDE SEQUENCE [LARGE SCALE GENOMIC DNA]</scope>
    <source>
        <strain evidence="15">ATCC 8368 / DSM 20162 / CCUG 35730 / CIP 100753 / JCM 10117 / KCTC 9821 / NBRC 16120 / NCIMB 702349 / NCTC 13040</strain>
    </source>
</reference>
<feature type="transmembrane region" description="Helical" evidence="11">
    <location>
        <begin position="142"/>
        <end position="165"/>
    </location>
</feature>
<dbReference type="Pfam" id="PF00672">
    <property type="entry name" value="HAMP"/>
    <property type="match status" value="1"/>
</dbReference>
<evidence type="ECO:0000256" key="4">
    <source>
        <dbReference type="ARBA" id="ARBA00022553"/>
    </source>
</evidence>
<sequence>MAGSLRARLLVIIVLVTSFTAAVTGASVAYVVRDWVYEDAQQAVLTAFRHDMERFDDQPTMENLLGDYLVTTSDGGVVQPGTVPPGTVPSSMSADLRATPSIYRFQRLADGRLLVGHSSSKHPYLIYSVQPLEGVQQRLRQLMTFVALATLGGALLGGLAGVLVARAVTRPLRRVQDVASAVAAGDSTARLPETSLAELRELSVNFNGMLDRQNESLDVLRRQDERSRRFASDVSHELRSPLAALVPAAEVLREEADAMAAESSGHPDLARAARMVASEVDGLAQLLDDLLEITRLDAGVAQVRAEEFDLVATVREALDARGWSGVRIDGPGELWVNADRRRVVAVVTNLVGNALRHGAPPVTVSMHRWAQQGDGGAVVEVRDHGGGVPEGHEDLIFDRLHKAQAARSRGAGGGAGLGLAIARDNARLLGGDVDYRRDGATTVFRAWFRG</sequence>
<dbReference type="InterPro" id="IPR036097">
    <property type="entry name" value="HisK_dim/P_sf"/>
</dbReference>
<dbReference type="InterPro" id="IPR005467">
    <property type="entry name" value="His_kinase_dom"/>
</dbReference>
<dbReference type="eggNOG" id="COG2770">
    <property type="taxonomic scope" value="Bacteria"/>
</dbReference>
<evidence type="ECO:0000256" key="1">
    <source>
        <dbReference type="ARBA" id="ARBA00000085"/>
    </source>
</evidence>
<dbReference type="SMART" id="SM00388">
    <property type="entry name" value="HisKA"/>
    <property type="match status" value="1"/>
</dbReference>
<dbReference type="KEGG" id="tpr:Tpau_0098"/>
<dbReference type="Gene3D" id="6.10.340.10">
    <property type="match status" value="1"/>
</dbReference>
<dbReference type="InterPro" id="IPR036890">
    <property type="entry name" value="HATPase_C_sf"/>
</dbReference>
<dbReference type="GO" id="GO:0005886">
    <property type="term" value="C:plasma membrane"/>
    <property type="evidence" value="ECO:0007669"/>
    <property type="project" value="UniProtKB-SubCell"/>
</dbReference>
<keyword evidence="10 11" id="KW-0472">Membrane</keyword>
<dbReference type="PRINTS" id="PR00344">
    <property type="entry name" value="BCTRLSENSOR"/>
</dbReference>
<evidence type="ECO:0000313" key="15">
    <source>
        <dbReference type="Proteomes" id="UP000001213"/>
    </source>
</evidence>
<reference evidence="14 15" key="2">
    <citation type="journal article" date="2011" name="Stand. Genomic Sci.">
        <title>Complete genome sequence of Tsukamurella paurometabola type strain (no. 33).</title>
        <authorList>
            <person name="Munk A.C."/>
            <person name="Lapidus A."/>
            <person name="Lucas S."/>
            <person name="Nolan M."/>
            <person name="Tice H."/>
            <person name="Cheng J.F."/>
            <person name="Del Rio T.G."/>
            <person name="Goodwin L."/>
            <person name="Pitluck S."/>
            <person name="Liolios K."/>
            <person name="Huntemann M."/>
            <person name="Ivanova N."/>
            <person name="Mavromatis K."/>
            <person name="Mikhailova N."/>
            <person name="Pati A."/>
            <person name="Chen A."/>
            <person name="Palaniappan K."/>
            <person name="Tapia R."/>
            <person name="Han C."/>
            <person name="Land M."/>
            <person name="Hauser L."/>
            <person name="Chang Y.J."/>
            <person name="Jeffries C.D."/>
            <person name="Brettin T."/>
            <person name="Yasawong M."/>
            <person name="Brambilla E.M."/>
            <person name="Rohde M."/>
            <person name="Sikorski J."/>
            <person name="Goker M."/>
            <person name="Detter J.C."/>
            <person name="Woyke T."/>
            <person name="Bristow J."/>
            <person name="Eisen J.A."/>
            <person name="Markowitz V."/>
            <person name="Hugenholtz P."/>
            <person name="Kyrpides N.C."/>
            <person name="Klenk H.P."/>
        </authorList>
    </citation>
    <scope>NUCLEOTIDE SEQUENCE [LARGE SCALE GENOMIC DNA]</scope>
    <source>
        <strain evidence="15">ATCC 8368 / DSM 20162 / CCUG 35730 / CIP 100753 / JCM 10117 / KCTC 9821 / NBRC 16120 / NCIMB 702349 / NCTC 13040</strain>
    </source>
</reference>
<dbReference type="SMART" id="SM00304">
    <property type="entry name" value="HAMP"/>
    <property type="match status" value="1"/>
</dbReference>
<dbReference type="SUPFAM" id="SSF47384">
    <property type="entry name" value="Homodimeric domain of signal transducing histidine kinase"/>
    <property type="match status" value="1"/>
</dbReference>
<keyword evidence="7 14" id="KW-0418">Kinase</keyword>
<dbReference type="InterPro" id="IPR050428">
    <property type="entry name" value="TCS_sensor_his_kinase"/>
</dbReference>
<dbReference type="SUPFAM" id="SSF55874">
    <property type="entry name" value="ATPase domain of HSP90 chaperone/DNA topoisomerase II/histidine kinase"/>
    <property type="match status" value="1"/>
</dbReference>
<keyword evidence="9" id="KW-0902">Two-component regulatory system</keyword>
<gene>
    <name evidence="14" type="ordered locus">Tpau_0098</name>
</gene>
<dbReference type="PROSITE" id="PS50885">
    <property type="entry name" value="HAMP"/>
    <property type="match status" value="1"/>
</dbReference>
<evidence type="ECO:0000256" key="8">
    <source>
        <dbReference type="ARBA" id="ARBA00022989"/>
    </source>
</evidence>
<keyword evidence="4" id="KW-0597">Phosphoprotein</keyword>
<dbReference type="Proteomes" id="UP000001213">
    <property type="component" value="Chromosome"/>
</dbReference>
<dbReference type="PANTHER" id="PTHR45436">
    <property type="entry name" value="SENSOR HISTIDINE KINASE YKOH"/>
    <property type="match status" value="1"/>
</dbReference>
<evidence type="ECO:0000256" key="11">
    <source>
        <dbReference type="SAM" id="Phobius"/>
    </source>
</evidence>
<dbReference type="InterPro" id="IPR004358">
    <property type="entry name" value="Sig_transdc_His_kin-like_C"/>
</dbReference>
<name>D5UPY4_TSUPD</name>
<dbReference type="SMART" id="SM00387">
    <property type="entry name" value="HATPase_c"/>
    <property type="match status" value="1"/>
</dbReference>
<dbReference type="InterPro" id="IPR003594">
    <property type="entry name" value="HATPase_dom"/>
</dbReference>
<evidence type="ECO:0000256" key="10">
    <source>
        <dbReference type="ARBA" id="ARBA00023136"/>
    </source>
</evidence>
<dbReference type="InterPro" id="IPR003660">
    <property type="entry name" value="HAMP_dom"/>
</dbReference>
<feature type="domain" description="Histidine kinase" evidence="12">
    <location>
        <begin position="233"/>
        <end position="450"/>
    </location>
</feature>
<accession>D5UPY4</accession>
<keyword evidence="8 11" id="KW-1133">Transmembrane helix</keyword>
<dbReference type="AlphaFoldDB" id="D5UPY4"/>
<proteinExistence type="predicted"/>
<dbReference type="SUPFAM" id="SSF158472">
    <property type="entry name" value="HAMP domain-like"/>
    <property type="match status" value="1"/>
</dbReference>
<dbReference type="PROSITE" id="PS50109">
    <property type="entry name" value="HIS_KIN"/>
    <property type="match status" value="1"/>
</dbReference>
<keyword evidence="5" id="KW-0808">Transferase</keyword>
<comment type="subcellular location">
    <subcellularLocation>
        <location evidence="2">Cell membrane</location>
    </subcellularLocation>
</comment>
<evidence type="ECO:0000313" key="14">
    <source>
        <dbReference type="EMBL" id="ADG76752.1"/>
    </source>
</evidence>
<dbReference type="CDD" id="cd06225">
    <property type="entry name" value="HAMP"/>
    <property type="match status" value="1"/>
</dbReference>
<comment type="catalytic activity">
    <reaction evidence="1">
        <text>ATP + protein L-histidine = ADP + protein N-phospho-L-histidine.</text>
        <dbReference type="EC" id="2.7.13.3"/>
    </reaction>
</comment>
<evidence type="ECO:0000259" key="13">
    <source>
        <dbReference type="PROSITE" id="PS50885"/>
    </source>
</evidence>
<dbReference type="RefSeq" id="WP_013124807.1">
    <property type="nucleotide sequence ID" value="NC_014158.1"/>
</dbReference>